<dbReference type="EMBL" id="CP097506">
    <property type="protein sequence ID" value="URD96927.1"/>
    <property type="molecule type" value="Genomic_DNA"/>
</dbReference>
<reference evidence="2" key="1">
    <citation type="submission" date="2022-05" db="EMBL/GenBank/DDBJ databases">
        <title>The Musa troglodytarum L. genome provides insights into the mechanism of non-climacteric behaviour and enrichment of carotenoids.</title>
        <authorList>
            <person name="Wang J."/>
        </authorList>
    </citation>
    <scope>NUCLEOTIDE SEQUENCE</scope>
    <source>
        <tissue evidence="2">Leaf</tissue>
    </source>
</reference>
<evidence type="ECO:0000256" key="1">
    <source>
        <dbReference type="SAM" id="MobiDB-lite"/>
    </source>
</evidence>
<accession>A0A9E7FMW9</accession>
<dbReference type="AlphaFoldDB" id="A0A9E7FMW9"/>
<name>A0A9E7FMW9_9LILI</name>
<sequence>MDYDFRSDAAAPYPGVGSVAPQPDRRVSNRHPSSPALPLSSSLGSWTIDFTSLRVFNILASGLGIKARISDSTGIRRRSSIDNYVASLSVSNYGDHRVKHDNQQRHAVARFRAPKLLLPDLLDEKSTVASPAPKCFSSDHLLKDSDLQTRTVHREDKSFSRDEVDTVGSPDVECTTRSVSPSSLSLSLRLFALK</sequence>
<evidence type="ECO:0000313" key="3">
    <source>
        <dbReference type="Proteomes" id="UP001055439"/>
    </source>
</evidence>
<keyword evidence="3" id="KW-1185">Reference proteome</keyword>
<dbReference type="OrthoDB" id="10607958at2759"/>
<protein>
    <submittedName>
        <fullName evidence="2">Uncharacterized protein</fullName>
    </submittedName>
</protein>
<proteinExistence type="predicted"/>
<dbReference type="Proteomes" id="UP001055439">
    <property type="component" value="Chromosome 4"/>
</dbReference>
<evidence type="ECO:0000313" key="2">
    <source>
        <dbReference type="EMBL" id="URD96927.1"/>
    </source>
</evidence>
<feature type="region of interest" description="Disordered" evidence="1">
    <location>
        <begin position="1"/>
        <end position="38"/>
    </location>
</feature>
<gene>
    <name evidence="2" type="ORF">MUK42_30994</name>
</gene>
<organism evidence="2 3">
    <name type="scientific">Musa troglodytarum</name>
    <name type="common">fe'i banana</name>
    <dbReference type="NCBI Taxonomy" id="320322"/>
    <lineage>
        <taxon>Eukaryota</taxon>
        <taxon>Viridiplantae</taxon>
        <taxon>Streptophyta</taxon>
        <taxon>Embryophyta</taxon>
        <taxon>Tracheophyta</taxon>
        <taxon>Spermatophyta</taxon>
        <taxon>Magnoliopsida</taxon>
        <taxon>Liliopsida</taxon>
        <taxon>Zingiberales</taxon>
        <taxon>Musaceae</taxon>
        <taxon>Musa</taxon>
    </lineage>
</organism>